<organism evidence="2 3">
    <name type="scientific">Pleurodeles waltl</name>
    <name type="common">Iberian ribbed newt</name>
    <dbReference type="NCBI Taxonomy" id="8319"/>
    <lineage>
        <taxon>Eukaryota</taxon>
        <taxon>Metazoa</taxon>
        <taxon>Chordata</taxon>
        <taxon>Craniata</taxon>
        <taxon>Vertebrata</taxon>
        <taxon>Euteleostomi</taxon>
        <taxon>Amphibia</taxon>
        <taxon>Batrachia</taxon>
        <taxon>Caudata</taxon>
        <taxon>Salamandroidea</taxon>
        <taxon>Salamandridae</taxon>
        <taxon>Pleurodelinae</taxon>
        <taxon>Pleurodeles</taxon>
    </lineage>
</organism>
<gene>
    <name evidence="2" type="ORF">NDU88_005050</name>
</gene>
<sequence>MEFASSGRQRFQCEGEDPADCSCGGCPVQHIGCSGPEGHCAEEEAQVLARAPGPVQGEECPGCTTWWPAAEEEKVGRFSIGHAAKLRASGERRSLVTRGRRRQRSGEKLAARKRRQAEAAPPRDVEPLPQKGELHRGREETWQHRVGEDGGRGSAGAGHVLGRTWPEQDGCLKDYSPIRKTLKKQ</sequence>
<dbReference type="Proteomes" id="UP001066276">
    <property type="component" value="Chromosome 10"/>
</dbReference>
<dbReference type="EMBL" id="JANPWB010000014">
    <property type="protein sequence ID" value="KAJ1099958.1"/>
    <property type="molecule type" value="Genomic_DNA"/>
</dbReference>
<accession>A0AAV7MFS2</accession>
<keyword evidence="3" id="KW-1185">Reference proteome</keyword>
<evidence type="ECO:0000256" key="1">
    <source>
        <dbReference type="SAM" id="MobiDB-lite"/>
    </source>
</evidence>
<dbReference type="AlphaFoldDB" id="A0AAV7MFS2"/>
<reference evidence="2" key="1">
    <citation type="journal article" date="2022" name="bioRxiv">
        <title>Sequencing and chromosome-scale assembly of the giantPleurodeles waltlgenome.</title>
        <authorList>
            <person name="Brown T."/>
            <person name="Elewa A."/>
            <person name="Iarovenko S."/>
            <person name="Subramanian E."/>
            <person name="Araus A.J."/>
            <person name="Petzold A."/>
            <person name="Susuki M."/>
            <person name="Suzuki K.-i.T."/>
            <person name="Hayashi T."/>
            <person name="Toyoda A."/>
            <person name="Oliveira C."/>
            <person name="Osipova E."/>
            <person name="Leigh N.D."/>
            <person name="Simon A."/>
            <person name="Yun M.H."/>
        </authorList>
    </citation>
    <scope>NUCLEOTIDE SEQUENCE</scope>
    <source>
        <strain evidence="2">20211129_DDA</strain>
        <tissue evidence="2">Liver</tissue>
    </source>
</reference>
<comment type="caution">
    <text evidence="2">The sequence shown here is derived from an EMBL/GenBank/DDBJ whole genome shotgun (WGS) entry which is preliminary data.</text>
</comment>
<proteinExistence type="predicted"/>
<evidence type="ECO:0000313" key="2">
    <source>
        <dbReference type="EMBL" id="KAJ1099958.1"/>
    </source>
</evidence>
<protein>
    <submittedName>
        <fullName evidence="2">Uncharacterized protein</fullName>
    </submittedName>
</protein>
<feature type="compositionally biased region" description="Basic and acidic residues" evidence="1">
    <location>
        <begin position="121"/>
        <end position="151"/>
    </location>
</feature>
<feature type="region of interest" description="Disordered" evidence="1">
    <location>
        <begin position="86"/>
        <end position="185"/>
    </location>
</feature>
<evidence type="ECO:0000313" key="3">
    <source>
        <dbReference type="Proteomes" id="UP001066276"/>
    </source>
</evidence>
<name>A0AAV7MFS2_PLEWA</name>